<reference evidence="2 3" key="1">
    <citation type="submission" date="2021-06" db="EMBL/GenBank/DDBJ databases">
        <title>Caerostris darwini draft genome.</title>
        <authorList>
            <person name="Kono N."/>
            <person name="Arakawa K."/>
        </authorList>
    </citation>
    <scope>NUCLEOTIDE SEQUENCE [LARGE SCALE GENOMIC DNA]</scope>
</reference>
<evidence type="ECO:0000313" key="2">
    <source>
        <dbReference type="EMBL" id="GIY88613.1"/>
    </source>
</evidence>
<dbReference type="PROSITE" id="PS50940">
    <property type="entry name" value="CHIT_BIND_II"/>
    <property type="match status" value="1"/>
</dbReference>
<dbReference type="AlphaFoldDB" id="A0AAV4X260"/>
<dbReference type="Pfam" id="PF01607">
    <property type="entry name" value="CBM_14"/>
    <property type="match status" value="1"/>
</dbReference>
<keyword evidence="3" id="KW-1185">Reference proteome</keyword>
<sequence length="442" mass="50475">MLCTAHGFTCPDDGHTFYHADVSSGCTVYYMCQNSVLSTFTCPDGQAFDHHTSQCANATTVHCIETGHHHKRSTDDMVHSISIEALKKSTKDAVEKVRSVFIETMEEASPNMYDLVVKKYDPIYMSIKDGLTSILKLPQVDKSFNYSKKLVGTALLKVYKSWKLSNATHINIVSFSDLVDDLYQDMKPVLLLARYLSSRRSVSRIRRSTSTTLDEVPGFIRSIAGSYVQDMYQIFKDVLKGDEDSLTARVFLPVIEEMLADEETKFDLKRLFWSLKSSYSPVIYEWWSQQEFDTPEGHIVNIPQHIIDEAKKTFERETRPILKKLLIKYSKPFLYRLADNTKLLFKTFDKIKYAASDRIGVVADDLIKFYKKHITLFEKKNGKGVDAYTLTEFKNDLKPIEVGLLQISMKYMADNPLAQLASFMGDLFGWGGGVPQPNYHID</sequence>
<feature type="domain" description="Chitin-binding type-2" evidence="1">
    <location>
        <begin position="7"/>
        <end position="65"/>
    </location>
</feature>
<dbReference type="GO" id="GO:0005576">
    <property type="term" value="C:extracellular region"/>
    <property type="evidence" value="ECO:0007669"/>
    <property type="project" value="InterPro"/>
</dbReference>
<comment type="caution">
    <text evidence="2">The sequence shown here is derived from an EMBL/GenBank/DDBJ whole genome shotgun (WGS) entry which is preliminary data.</text>
</comment>
<gene>
    <name evidence="2" type="primary">AVEN_44649_1</name>
    <name evidence="2" type="ORF">CDAR_617351</name>
</gene>
<protein>
    <submittedName>
        <fullName evidence="2">Chitin-binding type-2 domain-containing protein</fullName>
    </submittedName>
</protein>
<dbReference type="InterPro" id="IPR002557">
    <property type="entry name" value="Chitin-bd_dom"/>
</dbReference>
<accession>A0AAV4X260</accession>
<dbReference type="EMBL" id="BPLQ01015514">
    <property type="protein sequence ID" value="GIY88613.1"/>
    <property type="molecule type" value="Genomic_DNA"/>
</dbReference>
<name>A0AAV4X260_9ARAC</name>
<dbReference type="InterPro" id="IPR036508">
    <property type="entry name" value="Chitin-bd_dom_sf"/>
</dbReference>
<dbReference type="Proteomes" id="UP001054837">
    <property type="component" value="Unassembled WGS sequence"/>
</dbReference>
<evidence type="ECO:0000313" key="3">
    <source>
        <dbReference type="Proteomes" id="UP001054837"/>
    </source>
</evidence>
<proteinExistence type="predicted"/>
<evidence type="ECO:0000259" key="1">
    <source>
        <dbReference type="PROSITE" id="PS50940"/>
    </source>
</evidence>
<dbReference type="SMART" id="SM00494">
    <property type="entry name" value="ChtBD2"/>
    <property type="match status" value="1"/>
</dbReference>
<organism evidence="2 3">
    <name type="scientific">Caerostris darwini</name>
    <dbReference type="NCBI Taxonomy" id="1538125"/>
    <lineage>
        <taxon>Eukaryota</taxon>
        <taxon>Metazoa</taxon>
        <taxon>Ecdysozoa</taxon>
        <taxon>Arthropoda</taxon>
        <taxon>Chelicerata</taxon>
        <taxon>Arachnida</taxon>
        <taxon>Araneae</taxon>
        <taxon>Araneomorphae</taxon>
        <taxon>Entelegynae</taxon>
        <taxon>Araneoidea</taxon>
        <taxon>Araneidae</taxon>
        <taxon>Caerostris</taxon>
    </lineage>
</organism>
<dbReference type="Gene3D" id="2.170.140.10">
    <property type="entry name" value="Chitin binding domain"/>
    <property type="match status" value="1"/>
</dbReference>
<dbReference type="GO" id="GO:0008061">
    <property type="term" value="F:chitin binding"/>
    <property type="evidence" value="ECO:0007669"/>
    <property type="project" value="InterPro"/>
</dbReference>
<dbReference type="SUPFAM" id="SSF57625">
    <property type="entry name" value="Invertebrate chitin-binding proteins"/>
    <property type="match status" value="1"/>
</dbReference>